<name>A0A9D4KZU8_DREPO</name>
<accession>A0A9D4KZU8</accession>
<reference evidence="1" key="2">
    <citation type="submission" date="2020-11" db="EMBL/GenBank/DDBJ databases">
        <authorList>
            <person name="McCartney M.A."/>
            <person name="Auch B."/>
            <person name="Kono T."/>
            <person name="Mallez S."/>
            <person name="Becker A."/>
            <person name="Gohl D.M."/>
            <person name="Silverstein K.A.T."/>
            <person name="Koren S."/>
            <person name="Bechman K.B."/>
            <person name="Herman A."/>
            <person name="Abrahante J.E."/>
            <person name="Garbe J."/>
        </authorList>
    </citation>
    <scope>NUCLEOTIDE SEQUENCE</scope>
    <source>
        <strain evidence="1">Duluth1</strain>
        <tissue evidence="1">Whole animal</tissue>
    </source>
</reference>
<comment type="caution">
    <text evidence="1">The sequence shown here is derived from an EMBL/GenBank/DDBJ whole genome shotgun (WGS) entry which is preliminary data.</text>
</comment>
<dbReference type="Proteomes" id="UP000828390">
    <property type="component" value="Unassembled WGS sequence"/>
</dbReference>
<proteinExistence type="predicted"/>
<dbReference type="EMBL" id="JAIWYP010000003">
    <property type="protein sequence ID" value="KAH3849036.1"/>
    <property type="molecule type" value="Genomic_DNA"/>
</dbReference>
<dbReference type="AlphaFoldDB" id="A0A9D4KZU8"/>
<keyword evidence="2" id="KW-1185">Reference proteome</keyword>
<protein>
    <submittedName>
        <fullName evidence="1">Uncharacterized protein</fullName>
    </submittedName>
</protein>
<reference evidence="1" key="1">
    <citation type="journal article" date="2019" name="bioRxiv">
        <title>The Genome of the Zebra Mussel, Dreissena polymorpha: A Resource for Invasive Species Research.</title>
        <authorList>
            <person name="McCartney M.A."/>
            <person name="Auch B."/>
            <person name="Kono T."/>
            <person name="Mallez S."/>
            <person name="Zhang Y."/>
            <person name="Obille A."/>
            <person name="Becker A."/>
            <person name="Abrahante J.E."/>
            <person name="Garbe J."/>
            <person name="Badalamenti J.P."/>
            <person name="Herman A."/>
            <person name="Mangelson H."/>
            <person name="Liachko I."/>
            <person name="Sullivan S."/>
            <person name="Sone E.D."/>
            <person name="Koren S."/>
            <person name="Silverstein K.A.T."/>
            <person name="Beckman K.B."/>
            <person name="Gohl D.M."/>
        </authorList>
    </citation>
    <scope>NUCLEOTIDE SEQUENCE</scope>
    <source>
        <strain evidence="1">Duluth1</strain>
        <tissue evidence="1">Whole animal</tissue>
    </source>
</reference>
<evidence type="ECO:0000313" key="1">
    <source>
        <dbReference type="EMBL" id="KAH3849036.1"/>
    </source>
</evidence>
<gene>
    <name evidence="1" type="ORF">DPMN_091421</name>
</gene>
<sequence>MFRPQLSQMVRAIVELVWRNGHDGLLLPPQGPLTRAHSEIAEFTGSSEKHRT</sequence>
<evidence type="ECO:0000313" key="2">
    <source>
        <dbReference type="Proteomes" id="UP000828390"/>
    </source>
</evidence>
<organism evidence="1 2">
    <name type="scientific">Dreissena polymorpha</name>
    <name type="common">Zebra mussel</name>
    <name type="synonym">Mytilus polymorpha</name>
    <dbReference type="NCBI Taxonomy" id="45954"/>
    <lineage>
        <taxon>Eukaryota</taxon>
        <taxon>Metazoa</taxon>
        <taxon>Spiralia</taxon>
        <taxon>Lophotrochozoa</taxon>
        <taxon>Mollusca</taxon>
        <taxon>Bivalvia</taxon>
        <taxon>Autobranchia</taxon>
        <taxon>Heteroconchia</taxon>
        <taxon>Euheterodonta</taxon>
        <taxon>Imparidentia</taxon>
        <taxon>Neoheterodontei</taxon>
        <taxon>Myida</taxon>
        <taxon>Dreissenoidea</taxon>
        <taxon>Dreissenidae</taxon>
        <taxon>Dreissena</taxon>
    </lineage>
</organism>